<keyword evidence="2 10" id="KW-0963">Cytoplasm</keyword>
<dbReference type="InterPro" id="IPR048714">
    <property type="entry name" value="DpiA-like_HTH"/>
</dbReference>
<organism evidence="13 14">
    <name type="scientific">Lacrimispora xylanisolvens</name>
    <dbReference type="NCBI Taxonomy" id="384636"/>
    <lineage>
        <taxon>Bacteria</taxon>
        <taxon>Bacillati</taxon>
        <taxon>Bacillota</taxon>
        <taxon>Clostridia</taxon>
        <taxon>Lachnospirales</taxon>
        <taxon>Lachnospiraceae</taxon>
        <taxon>Lacrimispora</taxon>
    </lineage>
</organism>
<evidence type="ECO:0000256" key="5">
    <source>
        <dbReference type="ARBA" id="ARBA00023015"/>
    </source>
</evidence>
<dbReference type="AlphaFoldDB" id="A0A2S6HTS8"/>
<evidence type="ECO:0000256" key="6">
    <source>
        <dbReference type="ARBA" id="ARBA00023125"/>
    </source>
</evidence>
<dbReference type="InterPro" id="IPR051271">
    <property type="entry name" value="2C-system_Tx_regulators"/>
</dbReference>
<evidence type="ECO:0000256" key="9">
    <source>
        <dbReference type="ARBA" id="ARBA00024867"/>
    </source>
</evidence>
<evidence type="ECO:0000256" key="8">
    <source>
        <dbReference type="ARBA" id="ARBA00023163"/>
    </source>
</evidence>
<evidence type="ECO:0000256" key="4">
    <source>
        <dbReference type="ARBA" id="ARBA00023012"/>
    </source>
</evidence>
<accession>A0A2S6HTS8</accession>
<protein>
    <recommendedName>
        <fullName evidence="10">Transcriptional regulatory protein</fullName>
    </recommendedName>
</protein>
<keyword evidence="3 11" id="KW-0597">Phosphoprotein</keyword>
<dbReference type="GO" id="GO:0005737">
    <property type="term" value="C:cytoplasm"/>
    <property type="evidence" value="ECO:0007669"/>
    <property type="project" value="UniProtKB-SubCell"/>
</dbReference>
<keyword evidence="7 10" id="KW-0010">Activator</keyword>
<keyword evidence="8 10" id="KW-0804">Transcription</keyword>
<evidence type="ECO:0000256" key="2">
    <source>
        <dbReference type="ARBA" id="ARBA00022490"/>
    </source>
</evidence>
<gene>
    <name evidence="13" type="ORF">BXY41_10437</name>
</gene>
<dbReference type="SMART" id="SM00448">
    <property type="entry name" value="REC"/>
    <property type="match status" value="1"/>
</dbReference>
<keyword evidence="14" id="KW-1185">Reference proteome</keyword>
<evidence type="ECO:0000256" key="11">
    <source>
        <dbReference type="PROSITE-ProRule" id="PRU00169"/>
    </source>
</evidence>
<keyword evidence="6 10" id="KW-0238">DNA-binding</keyword>
<dbReference type="PANTHER" id="PTHR45526:SF1">
    <property type="entry name" value="TRANSCRIPTIONAL REGULATORY PROTEIN DCUR-RELATED"/>
    <property type="match status" value="1"/>
</dbReference>
<evidence type="ECO:0000313" key="14">
    <source>
        <dbReference type="Proteomes" id="UP000237749"/>
    </source>
</evidence>
<evidence type="ECO:0000313" key="13">
    <source>
        <dbReference type="EMBL" id="PPK81238.1"/>
    </source>
</evidence>
<comment type="function">
    <text evidence="9">May play the central regulatory role in sporulation. It may be an element of the effector pathway responsible for the activation of sporulation genes in response to nutritional stress. Spo0A may act in concert with spo0H (a sigma factor) to control the expression of some genes that are critical to the sporulation process.</text>
</comment>
<dbReference type="Pfam" id="PF00072">
    <property type="entry name" value="Response_reg"/>
    <property type="match status" value="1"/>
</dbReference>
<dbReference type="PROSITE" id="PS50110">
    <property type="entry name" value="RESPONSE_REGULATORY"/>
    <property type="match status" value="1"/>
</dbReference>
<dbReference type="GO" id="GO:0000156">
    <property type="term" value="F:phosphorelay response regulator activity"/>
    <property type="evidence" value="ECO:0007669"/>
    <property type="project" value="TreeGrafter"/>
</dbReference>
<evidence type="ECO:0000256" key="1">
    <source>
        <dbReference type="ARBA" id="ARBA00004496"/>
    </source>
</evidence>
<feature type="modified residue" description="4-aspartylphosphate" evidence="11">
    <location>
        <position position="48"/>
    </location>
</feature>
<name>A0A2S6HTS8_9FIRM</name>
<keyword evidence="4 10" id="KW-0902">Two-component regulatory system</keyword>
<dbReference type="PANTHER" id="PTHR45526">
    <property type="entry name" value="TRANSCRIPTIONAL REGULATORY PROTEIN DPIA"/>
    <property type="match status" value="1"/>
</dbReference>
<dbReference type="InterPro" id="IPR024187">
    <property type="entry name" value="Sig_transdc_resp-reg_cit/mal"/>
</dbReference>
<sequence>MEDDPMVMEINSKFLKRVEGFTFLKGVSNLQEAKKYMLSKKPDLILLDVYLPNENGIDFLKWIRSQALDADVILITADKSMERIQQAFRYGVVDYLIKPFRFERFREALLQYKDRYDSFKNSEVIEQKDLDRYLSGQISAQNEEDFTKGVNKYTYCAIWEKIEQGGEEYYTAENLAEMLQIARVTVRRYLELMEKEEKIYKLVEYGKVGRPQHKYRKL</sequence>
<reference evidence="13 14" key="1">
    <citation type="submission" date="2018-02" db="EMBL/GenBank/DDBJ databases">
        <title>Genomic Encyclopedia of Archaeal and Bacterial Type Strains, Phase II (KMG-II): from individual species to whole genera.</title>
        <authorList>
            <person name="Goeker M."/>
        </authorList>
    </citation>
    <scope>NUCLEOTIDE SEQUENCE [LARGE SCALE GENOMIC DNA]</scope>
    <source>
        <strain evidence="13 14">DSM 3808</strain>
    </source>
</reference>
<feature type="domain" description="Response regulatory" evidence="12">
    <location>
        <begin position="1"/>
        <end position="113"/>
    </location>
</feature>
<evidence type="ECO:0000256" key="7">
    <source>
        <dbReference type="ARBA" id="ARBA00023159"/>
    </source>
</evidence>
<dbReference type="Gene3D" id="3.40.50.2300">
    <property type="match status" value="1"/>
</dbReference>
<dbReference type="Pfam" id="PF20714">
    <property type="entry name" value="HTH_64"/>
    <property type="match status" value="1"/>
</dbReference>
<keyword evidence="5 10" id="KW-0805">Transcription regulation</keyword>
<dbReference type="CDD" id="cd19925">
    <property type="entry name" value="REC_citrate_TCS"/>
    <property type="match status" value="1"/>
</dbReference>
<dbReference type="SUPFAM" id="SSF52172">
    <property type="entry name" value="CheY-like"/>
    <property type="match status" value="1"/>
</dbReference>
<proteinExistence type="predicted"/>
<dbReference type="GO" id="GO:0003700">
    <property type="term" value="F:DNA-binding transcription factor activity"/>
    <property type="evidence" value="ECO:0007669"/>
    <property type="project" value="InterPro"/>
</dbReference>
<comment type="subcellular location">
    <subcellularLocation>
        <location evidence="1 10">Cytoplasm</location>
    </subcellularLocation>
</comment>
<dbReference type="EMBL" id="PTJA01000004">
    <property type="protein sequence ID" value="PPK81238.1"/>
    <property type="molecule type" value="Genomic_DNA"/>
</dbReference>
<dbReference type="Proteomes" id="UP000237749">
    <property type="component" value="Unassembled WGS sequence"/>
</dbReference>
<evidence type="ECO:0000256" key="3">
    <source>
        <dbReference type="ARBA" id="ARBA00022553"/>
    </source>
</evidence>
<dbReference type="InterPro" id="IPR001789">
    <property type="entry name" value="Sig_transdc_resp-reg_receiver"/>
</dbReference>
<evidence type="ECO:0000259" key="12">
    <source>
        <dbReference type="PROSITE" id="PS50110"/>
    </source>
</evidence>
<comment type="caution">
    <text evidence="13">The sequence shown here is derived from an EMBL/GenBank/DDBJ whole genome shotgun (WGS) entry which is preliminary data.</text>
</comment>
<dbReference type="GO" id="GO:0003677">
    <property type="term" value="F:DNA binding"/>
    <property type="evidence" value="ECO:0007669"/>
    <property type="project" value="UniProtKB-KW"/>
</dbReference>
<dbReference type="PIRSF" id="PIRSF006171">
    <property type="entry name" value="RR_citrat_malat"/>
    <property type="match status" value="1"/>
</dbReference>
<dbReference type="InterPro" id="IPR011006">
    <property type="entry name" value="CheY-like_superfamily"/>
</dbReference>
<evidence type="ECO:0000256" key="10">
    <source>
        <dbReference type="PIRNR" id="PIRNR006171"/>
    </source>
</evidence>